<gene>
    <name evidence="1" type="ORF">QP939_18865</name>
</gene>
<dbReference type="RefSeq" id="WP_285458094.1">
    <property type="nucleotide sequence ID" value="NZ_CP127173.1"/>
</dbReference>
<sequence length="157" mass="16931">MARPLVFLDVDGPLIPFGRSDGQYPVFTDTDLGNPLLSRIDPALGPRLLALGCDLVWATTWLDEANECVAPLLGLPPLPVLDFPDDDAVGGLHWKTRRIVEYAAGRPFVWIDDETTAADRSWVASHHPGPALLHPVQASTGLTFDDVATIAAWLGVA</sequence>
<accession>A0ABY8XXS2</accession>
<proteinExistence type="predicted"/>
<protein>
    <submittedName>
        <fullName evidence="1">HAD domain-containing protein</fullName>
    </submittedName>
</protein>
<organism evidence="1 2">
    <name type="scientific">Amycolatopsis nalaikhensis</name>
    <dbReference type="NCBI Taxonomy" id="715472"/>
    <lineage>
        <taxon>Bacteria</taxon>
        <taxon>Bacillati</taxon>
        <taxon>Actinomycetota</taxon>
        <taxon>Actinomycetes</taxon>
        <taxon>Pseudonocardiales</taxon>
        <taxon>Pseudonocardiaceae</taxon>
        <taxon>Amycolatopsis</taxon>
    </lineage>
</organism>
<evidence type="ECO:0000313" key="2">
    <source>
        <dbReference type="Proteomes" id="UP001227101"/>
    </source>
</evidence>
<dbReference type="EMBL" id="CP127173">
    <property type="protein sequence ID" value="WIV60514.1"/>
    <property type="molecule type" value="Genomic_DNA"/>
</dbReference>
<evidence type="ECO:0000313" key="1">
    <source>
        <dbReference type="EMBL" id="WIV60514.1"/>
    </source>
</evidence>
<keyword evidence="2" id="KW-1185">Reference proteome</keyword>
<reference evidence="1 2" key="1">
    <citation type="submission" date="2023-06" db="EMBL/GenBank/DDBJ databases">
        <authorList>
            <person name="Oyuntsetseg B."/>
            <person name="Kim S.B."/>
        </authorList>
    </citation>
    <scope>NUCLEOTIDE SEQUENCE [LARGE SCALE GENOMIC DNA]</scope>
    <source>
        <strain evidence="1 2">2-2</strain>
    </source>
</reference>
<dbReference type="Proteomes" id="UP001227101">
    <property type="component" value="Chromosome"/>
</dbReference>
<name>A0ABY8XXS2_9PSEU</name>
<dbReference type="Pfam" id="PF18143">
    <property type="entry name" value="HAD_SAK_2"/>
    <property type="match status" value="1"/>
</dbReference>